<evidence type="ECO:0000313" key="3">
    <source>
        <dbReference type="Proteomes" id="UP001172708"/>
    </source>
</evidence>
<proteinExistence type="predicted"/>
<evidence type="ECO:0000256" key="1">
    <source>
        <dbReference type="SAM" id="SignalP"/>
    </source>
</evidence>
<name>A0ABT8GFA5_9MICO</name>
<keyword evidence="1" id="KW-0732">Signal</keyword>
<feature type="signal peptide" evidence="1">
    <location>
        <begin position="1"/>
        <end position="26"/>
    </location>
</feature>
<comment type="caution">
    <text evidence="2">The sequence shown here is derived from an EMBL/GenBank/DDBJ whole genome shotgun (WGS) entry which is preliminary data.</text>
</comment>
<evidence type="ECO:0000313" key="2">
    <source>
        <dbReference type="EMBL" id="MDN4480122.1"/>
    </source>
</evidence>
<dbReference type="Proteomes" id="UP001172708">
    <property type="component" value="Unassembled WGS sequence"/>
</dbReference>
<organism evidence="2 3">
    <name type="scientific">Demequina muriae</name>
    <dbReference type="NCBI Taxonomy" id="3051664"/>
    <lineage>
        <taxon>Bacteria</taxon>
        <taxon>Bacillati</taxon>
        <taxon>Actinomycetota</taxon>
        <taxon>Actinomycetes</taxon>
        <taxon>Micrococcales</taxon>
        <taxon>Demequinaceae</taxon>
        <taxon>Demequina</taxon>
    </lineage>
</organism>
<accession>A0ABT8GFA5</accession>
<dbReference type="RefSeq" id="WP_301141419.1">
    <property type="nucleotide sequence ID" value="NZ_JAUHQA010000001.1"/>
</dbReference>
<sequence>MMRRILAAATAILAMAVGLSVTSASAAQMPVFAGLQTSFADASACAPANEGGVPVVKTTASSSGSASAVALSGIPAGCHDLSLEVFVHDASGTIIASGAGTAAGSLAIGVGTYATTSVATVIARIGGWIFPTEWTAPPPATGPAATCQAINPGGQVRDTATCSVTLSPNGGPPWGHQGSQLWNFTFNVTWDTQPPNSNWTWRVTFDLAQPPFPGFTPQWVGTYSNSGIGLAPGYSCAQLPTLTMQSTSQNVWGGTLEISDGPAPGYFSGQSFCN</sequence>
<dbReference type="EMBL" id="JAUHQA010000001">
    <property type="protein sequence ID" value="MDN4480122.1"/>
    <property type="molecule type" value="Genomic_DNA"/>
</dbReference>
<gene>
    <name evidence="2" type="ORF">QQX02_04195</name>
</gene>
<reference evidence="2" key="1">
    <citation type="submission" date="2023-06" db="EMBL/GenBank/DDBJ databases">
        <title>Egi l300058.</title>
        <authorList>
            <person name="Gao L."/>
            <person name="Fang B.-Z."/>
            <person name="Li W.-J."/>
        </authorList>
    </citation>
    <scope>NUCLEOTIDE SEQUENCE</scope>
    <source>
        <strain evidence="2">EGI L300058</strain>
    </source>
</reference>
<protein>
    <submittedName>
        <fullName evidence="2">Uncharacterized protein</fullName>
    </submittedName>
</protein>
<feature type="chain" id="PRO_5045527093" evidence="1">
    <location>
        <begin position="27"/>
        <end position="274"/>
    </location>
</feature>
<keyword evidence="3" id="KW-1185">Reference proteome</keyword>